<feature type="domain" description="Nudix hydrolase" evidence="4">
    <location>
        <begin position="13"/>
        <end position="145"/>
    </location>
</feature>
<proteinExistence type="predicted"/>
<keyword evidence="2" id="KW-0378">Hydrolase</keyword>
<dbReference type="InterPro" id="IPR000086">
    <property type="entry name" value="NUDIX_hydrolase_dom"/>
</dbReference>
<organism evidence="5 6">
    <name type="scientific">Lipingzhangella halophila</name>
    <dbReference type="NCBI Taxonomy" id="1783352"/>
    <lineage>
        <taxon>Bacteria</taxon>
        <taxon>Bacillati</taxon>
        <taxon>Actinomycetota</taxon>
        <taxon>Actinomycetes</taxon>
        <taxon>Streptosporangiales</taxon>
        <taxon>Nocardiopsidaceae</taxon>
        <taxon>Lipingzhangella</taxon>
    </lineage>
</organism>
<dbReference type="RefSeq" id="WP_184578964.1">
    <property type="nucleotide sequence ID" value="NZ_JACHJT010000001.1"/>
</dbReference>
<dbReference type="PANTHER" id="PTHR43046">
    <property type="entry name" value="GDP-MANNOSE MANNOSYL HYDROLASE"/>
    <property type="match status" value="1"/>
</dbReference>
<dbReference type="Proteomes" id="UP000523007">
    <property type="component" value="Unassembled WGS sequence"/>
</dbReference>
<dbReference type="InterPro" id="IPR015797">
    <property type="entry name" value="NUDIX_hydrolase-like_dom_sf"/>
</dbReference>
<sequence length="164" mass="17381">MADTELEFFESLPRSRGAASALLRDGQGRLLLVKPTYKAGWSLPGGVIDAGESPLGACRRECVEELGFVPPLSGLVGVDWMPPSLSPDARPATVFVFAGRLRPGDFEAVRLPAEELSDAVLADPAEAGRYLRPGPARRVACAVEAARCGGTVYLEHGHPVEWGG</sequence>
<accession>A0A7W7W2Z5</accession>
<evidence type="ECO:0000313" key="5">
    <source>
        <dbReference type="EMBL" id="MBB4931963.1"/>
    </source>
</evidence>
<evidence type="ECO:0000256" key="2">
    <source>
        <dbReference type="ARBA" id="ARBA00022801"/>
    </source>
</evidence>
<dbReference type="SUPFAM" id="SSF55811">
    <property type="entry name" value="Nudix"/>
    <property type="match status" value="1"/>
</dbReference>
<comment type="caution">
    <text evidence="5">The sequence shown here is derived from an EMBL/GenBank/DDBJ whole genome shotgun (WGS) entry which is preliminary data.</text>
</comment>
<dbReference type="Gene3D" id="3.90.79.10">
    <property type="entry name" value="Nucleoside Triphosphate Pyrophosphohydrolase"/>
    <property type="match status" value="1"/>
</dbReference>
<reference evidence="5 6" key="1">
    <citation type="submission" date="2020-08" db="EMBL/GenBank/DDBJ databases">
        <title>Sequencing the genomes of 1000 actinobacteria strains.</title>
        <authorList>
            <person name="Klenk H.-P."/>
        </authorList>
    </citation>
    <scope>NUCLEOTIDE SEQUENCE [LARGE SCALE GENOMIC DNA]</scope>
    <source>
        <strain evidence="5 6">DSM 102030</strain>
    </source>
</reference>
<protein>
    <submittedName>
        <fullName evidence="5">8-oxo-dGTP pyrophosphatase MutT (NUDIX family)</fullName>
    </submittedName>
</protein>
<name>A0A7W7W2Z5_9ACTN</name>
<evidence type="ECO:0000256" key="3">
    <source>
        <dbReference type="ARBA" id="ARBA00022842"/>
    </source>
</evidence>
<dbReference type="PANTHER" id="PTHR43046:SF12">
    <property type="entry name" value="GDP-MANNOSE MANNOSYL HYDROLASE"/>
    <property type="match status" value="1"/>
</dbReference>
<dbReference type="Pfam" id="PF00293">
    <property type="entry name" value="NUDIX"/>
    <property type="match status" value="1"/>
</dbReference>
<keyword evidence="3" id="KW-0460">Magnesium</keyword>
<dbReference type="PROSITE" id="PS51462">
    <property type="entry name" value="NUDIX"/>
    <property type="match status" value="1"/>
</dbReference>
<evidence type="ECO:0000259" key="4">
    <source>
        <dbReference type="PROSITE" id="PS51462"/>
    </source>
</evidence>
<comment type="cofactor">
    <cofactor evidence="1">
        <name>Mg(2+)</name>
        <dbReference type="ChEBI" id="CHEBI:18420"/>
    </cofactor>
</comment>
<dbReference type="CDD" id="cd18876">
    <property type="entry name" value="NUDIX_Hydrolase"/>
    <property type="match status" value="1"/>
</dbReference>
<evidence type="ECO:0000313" key="6">
    <source>
        <dbReference type="Proteomes" id="UP000523007"/>
    </source>
</evidence>
<evidence type="ECO:0000256" key="1">
    <source>
        <dbReference type="ARBA" id="ARBA00001946"/>
    </source>
</evidence>
<keyword evidence="6" id="KW-1185">Reference proteome</keyword>
<dbReference type="AlphaFoldDB" id="A0A7W7W2Z5"/>
<dbReference type="GO" id="GO:0016787">
    <property type="term" value="F:hydrolase activity"/>
    <property type="evidence" value="ECO:0007669"/>
    <property type="project" value="UniProtKB-KW"/>
</dbReference>
<dbReference type="EMBL" id="JACHJT010000001">
    <property type="protein sequence ID" value="MBB4931963.1"/>
    <property type="molecule type" value="Genomic_DNA"/>
</dbReference>
<gene>
    <name evidence="5" type="ORF">F4561_002783</name>
</gene>